<evidence type="ECO:0000256" key="1">
    <source>
        <dbReference type="SAM" id="MobiDB-lite"/>
    </source>
</evidence>
<dbReference type="EMBL" id="JACHHO010000011">
    <property type="protein sequence ID" value="MBB5206387.1"/>
    <property type="molecule type" value="Genomic_DNA"/>
</dbReference>
<accession>A0A840S4Z0</accession>
<dbReference type="OrthoDB" id="278697at2"/>
<evidence type="ECO:0000313" key="3">
    <source>
        <dbReference type="Proteomes" id="UP000554837"/>
    </source>
</evidence>
<evidence type="ECO:0000313" key="2">
    <source>
        <dbReference type="EMBL" id="MBB5206387.1"/>
    </source>
</evidence>
<organism evidence="2 3">
    <name type="scientific">Inhella inkyongensis</name>
    <dbReference type="NCBI Taxonomy" id="392593"/>
    <lineage>
        <taxon>Bacteria</taxon>
        <taxon>Pseudomonadati</taxon>
        <taxon>Pseudomonadota</taxon>
        <taxon>Betaproteobacteria</taxon>
        <taxon>Burkholderiales</taxon>
        <taxon>Sphaerotilaceae</taxon>
        <taxon>Inhella</taxon>
    </lineage>
</organism>
<dbReference type="Proteomes" id="UP000554837">
    <property type="component" value="Unassembled WGS sequence"/>
</dbReference>
<dbReference type="RefSeq" id="WP_138856490.1">
    <property type="nucleotide sequence ID" value="NZ_CP040709.1"/>
</dbReference>
<protein>
    <submittedName>
        <fullName evidence="2">Uncharacterized protein</fullName>
    </submittedName>
</protein>
<comment type="caution">
    <text evidence="2">The sequence shown here is derived from an EMBL/GenBank/DDBJ whole genome shotgun (WGS) entry which is preliminary data.</text>
</comment>
<proteinExistence type="predicted"/>
<sequence>MKVALFLLMLVLAAAAFLHWRRGWRLNFISQAQLPRSVLTQLQQAHPDWSAADRERVADGLRQYFRICARASGRFVAMPSKAVDAAWHAFILDTRAYASFCQRAFGRMLHHTPAESLPKGQSTRHLHQGLRRAWLGACNEQSIDPHRPTALPLLFALDAELGIVGGYRYVPDCSLLSRDRGDTHCGSALACGGGDGGTWSSERSDAGGNANDRGGADGGDGSGGDGGD</sequence>
<gene>
    <name evidence="2" type="ORF">HNQ51_003733</name>
</gene>
<reference evidence="2 3" key="1">
    <citation type="submission" date="2020-08" db="EMBL/GenBank/DDBJ databases">
        <title>Genomic Encyclopedia of Type Strains, Phase IV (KMG-IV): sequencing the most valuable type-strain genomes for metagenomic binning, comparative biology and taxonomic classification.</title>
        <authorList>
            <person name="Goeker M."/>
        </authorList>
    </citation>
    <scope>NUCLEOTIDE SEQUENCE [LARGE SCALE GENOMIC DNA]</scope>
    <source>
        <strain evidence="2 3">DSM 23958</strain>
    </source>
</reference>
<name>A0A840S4Z0_9BURK</name>
<feature type="region of interest" description="Disordered" evidence="1">
    <location>
        <begin position="193"/>
        <end position="228"/>
    </location>
</feature>
<keyword evidence="3" id="KW-1185">Reference proteome</keyword>
<feature type="compositionally biased region" description="Gly residues" evidence="1">
    <location>
        <begin position="216"/>
        <end position="228"/>
    </location>
</feature>
<dbReference type="AlphaFoldDB" id="A0A840S4Z0"/>